<dbReference type="InterPro" id="IPR005491">
    <property type="entry name" value="ENT_dom"/>
</dbReference>
<protein>
    <recommendedName>
        <fullName evidence="5">ENT domain-containing protein</fullName>
    </recommendedName>
</protein>
<dbReference type="NCBIfam" id="TIGR01565">
    <property type="entry name" value="homeo_ZF_HD"/>
    <property type="match status" value="2"/>
</dbReference>
<dbReference type="PROSITE" id="PS51138">
    <property type="entry name" value="ENT"/>
    <property type="match status" value="2"/>
</dbReference>
<feature type="region of interest" description="Disordered" evidence="4">
    <location>
        <begin position="619"/>
        <end position="709"/>
    </location>
</feature>
<feature type="compositionally biased region" description="Basic and acidic residues" evidence="4">
    <location>
        <begin position="651"/>
        <end position="664"/>
    </location>
</feature>
<evidence type="ECO:0000313" key="6">
    <source>
        <dbReference type="EMBL" id="KAG2548926.1"/>
    </source>
</evidence>
<dbReference type="Pfam" id="PF03735">
    <property type="entry name" value="ENT"/>
    <property type="match status" value="2"/>
</dbReference>
<dbReference type="FunFam" id="1.10.1240.40:FF:000005">
    <property type="entry name" value="ENT domain containing protein, expressed"/>
    <property type="match status" value="1"/>
</dbReference>
<keyword evidence="3" id="KW-0175">Coiled coil</keyword>
<keyword evidence="7" id="KW-1185">Reference proteome</keyword>
<name>A0A8T0NP13_PANVG</name>
<organism evidence="6 7">
    <name type="scientific">Panicum virgatum</name>
    <name type="common">Blackwell switchgrass</name>
    <dbReference type="NCBI Taxonomy" id="38727"/>
    <lineage>
        <taxon>Eukaryota</taxon>
        <taxon>Viridiplantae</taxon>
        <taxon>Streptophyta</taxon>
        <taxon>Embryophyta</taxon>
        <taxon>Tracheophyta</taxon>
        <taxon>Spermatophyta</taxon>
        <taxon>Magnoliopsida</taxon>
        <taxon>Liliopsida</taxon>
        <taxon>Poales</taxon>
        <taxon>Poaceae</taxon>
        <taxon>PACMAD clade</taxon>
        <taxon>Panicoideae</taxon>
        <taxon>Panicodae</taxon>
        <taxon>Paniceae</taxon>
        <taxon>Panicinae</taxon>
        <taxon>Panicum</taxon>
        <taxon>Panicum sect. Hiantes</taxon>
    </lineage>
</organism>
<dbReference type="GO" id="GO:0005634">
    <property type="term" value="C:nucleus"/>
    <property type="evidence" value="ECO:0007669"/>
    <property type="project" value="UniProtKB-SubCell"/>
</dbReference>
<evidence type="ECO:0000256" key="1">
    <source>
        <dbReference type="ARBA" id="ARBA00004123"/>
    </source>
</evidence>
<feature type="region of interest" description="Disordered" evidence="4">
    <location>
        <begin position="756"/>
        <end position="844"/>
    </location>
</feature>
<evidence type="ECO:0000256" key="2">
    <source>
        <dbReference type="ARBA" id="ARBA00023242"/>
    </source>
</evidence>
<dbReference type="InterPro" id="IPR033485">
    <property type="entry name" value="EMSY-LIKE_plant"/>
</dbReference>
<feature type="compositionally biased region" description="Pro residues" evidence="4">
    <location>
        <begin position="758"/>
        <end position="769"/>
    </location>
</feature>
<feature type="domain" description="ENT" evidence="5">
    <location>
        <begin position="108"/>
        <end position="196"/>
    </location>
</feature>
<dbReference type="OrthoDB" id="1737049at2759"/>
<feature type="compositionally biased region" description="Basic and acidic residues" evidence="4">
    <location>
        <begin position="439"/>
        <end position="451"/>
    </location>
</feature>
<feature type="domain" description="ENT" evidence="5">
    <location>
        <begin position="16"/>
        <end position="103"/>
    </location>
</feature>
<gene>
    <name evidence="6" type="ORF">PVAP13_9KG206800</name>
</gene>
<dbReference type="Gene3D" id="1.10.1240.40">
    <property type="entry name" value="ENT domain"/>
    <property type="match status" value="2"/>
</dbReference>
<dbReference type="GO" id="GO:0050832">
    <property type="term" value="P:defense response to fungus"/>
    <property type="evidence" value="ECO:0007669"/>
    <property type="project" value="InterPro"/>
</dbReference>
<feature type="region of interest" description="Disordered" evidence="4">
    <location>
        <begin position="433"/>
        <end position="547"/>
    </location>
</feature>
<feature type="compositionally biased region" description="Low complexity" evidence="4">
    <location>
        <begin position="483"/>
        <end position="503"/>
    </location>
</feature>
<dbReference type="Proteomes" id="UP000823388">
    <property type="component" value="Chromosome 9K"/>
</dbReference>
<dbReference type="PANTHER" id="PTHR33432:SF22">
    <property type="entry name" value="OS10G0436850 PROTEIN"/>
    <property type="match status" value="1"/>
</dbReference>
<accession>A0A8T0NP13</accession>
<dbReference type="AlphaFoldDB" id="A0A8T0NP13"/>
<evidence type="ECO:0000256" key="4">
    <source>
        <dbReference type="SAM" id="MobiDB-lite"/>
    </source>
</evidence>
<dbReference type="SUPFAM" id="SSF46689">
    <property type="entry name" value="Homeodomain-like"/>
    <property type="match status" value="2"/>
</dbReference>
<proteinExistence type="predicted"/>
<comment type="caution">
    <text evidence="6">The sequence shown here is derived from an EMBL/GenBank/DDBJ whole genome shotgun (WGS) entry which is preliminary data.</text>
</comment>
<evidence type="ECO:0000259" key="5">
    <source>
        <dbReference type="PROSITE" id="PS51138"/>
    </source>
</evidence>
<dbReference type="InterPro" id="IPR009057">
    <property type="entry name" value="Homeodomain-like_sf"/>
</dbReference>
<feature type="compositionally biased region" description="Pro residues" evidence="4">
    <location>
        <begin position="619"/>
        <end position="630"/>
    </location>
</feature>
<dbReference type="InterPro" id="IPR006455">
    <property type="entry name" value="Homeodomain_ZF_HD"/>
</dbReference>
<comment type="subcellular location">
    <subcellularLocation>
        <location evidence="1">Nucleus</location>
    </subcellularLocation>
</comment>
<dbReference type="SMART" id="SM01191">
    <property type="entry name" value="ENT"/>
    <property type="match status" value="2"/>
</dbReference>
<evidence type="ECO:0000313" key="7">
    <source>
        <dbReference type="Proteomes" id="UP000823388"/>
    </source>
</evidence>
<reference evidence="6" key="1">
    <citation type="submission" date="2020-05" db="EMBL/GenBank/DDBJ databases">
        <title>WGS assembly of Panicum virgatum.</title>
        <authorList>
            <person name="Lovell J.T."/>
            <person name="Jenkins J."/>
            <person name="Shu S."/>
            <person name="Juenger T.E."/>
            <person name="Schmutz J."/>
        </authorList>
    </citation>
    <scope>NUCLEOTIDE SEQUENCE</scope>
    <source>
        <strain evidence="6">AP13</strain>
    </source>
</reference>
<dbReference type="Gene3D" id="1.10.10.60">
    <property type="entry name" value="Homeodomain-like"/>
    <property type="match status" value="2"/>
</dbReference>
<evidence type="ECO:0000256" key="3">
    <source>
        <dbReference type="SAM" id="Coils"/>
    </source>
</evidence>
<dbReference type="EMBL" id="CM029053">
    <property type="protein sequence ID" value="KAG2548926.1"/>
    <property type="molecule type" value="Genomic_DNA"/>
</dbReference>
<sequence length="844" mass="90883">MGDSVLVTRVQDAADIAFQIHCLERSAYAAVLRAFCAQSDLLSRAKEDCLAELRNELKILESEHRECLGKARSNKQINSLSAGSHSKGSTCNTEFMKDACVLPDAGDTVFQIHCLERSAYASLLRAFCAVKNHLSWLQVKLLTKLRNELRISHIEHKEVLVKVSSNENIKSLRKFSLVTLSVLTKTDHSFDAHAMVHDKNGSTGQVSTSSTSCLSLLQQSPTSEHSMSTTRDTGISDISNWAKEGPYFEPHAVVSAKRLKSVNRHAPSVQLPVAVSVAMVKGRTDDTLDTETIPCEVKSGCTPPIFQEKLSKSNASQVPSCVDHAREESGKRKAEVPGMRVSTSLGVMGIKYGIKYQRLMNKDSDLDHGSEIINLCLTASLLHKVERLLREKPCPANLEKAKSILETQEKDLLDALVKLSAISYDVAYFSANGQPDNINTHDDGKSKEEMLPKPVNSSDETPPGTARLGGGGEGDHFKIQGVAAAALSPSSATPTSGTTSSSPVIRQLLGPPPLTQTRLHVPASPSSAPGALGQSSGGRSTAPPPHATLMAVASPPAPIKKRSKTTAEQRSRMREFAYRVGWSIHKAGAGAVDAFCAQVGVPRRALRIWMVNNRHLAKIPPPSLPSPPLPSRHQEQDHSPAATPPQGSVTEDGKPPEPEGDHFKMQGVAAAALSPSSATPTGSTTSSSPVIPQLSAPIKKRSKTTAEQRSRMREFAYRVGWSIRKAGAGAVDAFCAQVGVPRSALRMWMANNRHLARIPPPSLPSPPLPSRQQDQDHSPAATPPQGSVTEDGKPPEPEAAAPTDDGGKEDGNEEASDEVTQIGRGHRSRKTNKRYGGHWNSIWM</sequence>
<feature type="compositionally biased region" description="Low complexity" evidence="4">
    <location>
        <begin position="669"/>
        <end position="689"/>
    </location>
</feature>
<dbReference type="InterPro" id="IPR036142">
    <property type="entry name" value="ENT_dom-like_sf"/>
</dbReference>
<keyword evidence="2" id="KW-0539">Nucleus</keyword>
<feature type="compositionally biased region" description="Basic residues" evidence="4">
    <location>
        <begin position="824"/>
        <end position="836"/>
    </location>
</feature>
<feature type="coiled-coil region" evidence="3">
    <location>
        <begin position="43"/>
        <end position="70"/>
    </location>
</feature>
<dbReference type="PANTHER" id="PTHR33432">
    <property type="entry name" value="PROTEIN EMSY-LIKE 4"/>
    <property type="match status" value="1"/>
</dbReference>
<dbReference type="SUPFAM" id="SSF158639">
    <property type="entry name" value="ENT-like"/>
    <property type="match status" value="2"/>
</dbReference>